<comment type="cofactor">
    <cofactor evidence="2">
        <name>Mg(2+)</name>
        <dbReference type="ChEBI" id="CHEBI:18420"/>
    </cofactor>
</comment>
<evidence type="ECO:0000256" key="5">
    <source>
        <dbReference type="ARBA" id="ARBA00022842"/>
    </source>
</evidence>
<evidence type="ECO:0000256" key="2">
    <source>
        <dbReference type="ARBA" id="ARBA00001946"/>
    </source>
</evidence>
<evidence type="ECO:0000313" key="8">
    <source>
        <dbReference type="Proteomes" id="UP000044841"/>
    </source>
</evidence>
<keyword evidence="4" id="KW-0378">Hydrolase</keyword>
<sequence>MSASAILSKVSGLNRPRTSSPYLSLTSPITRNTLHSLKERFAVMRDKYPQEPEWPITSTSTLAEEDLRPRAAVLVPLCNVDGQPGLLLEVRGKLRNHGGEVSFPGGKVDPLPLYAKLTRSWASTLLKLRYWDRWRRHKLVSGVFESFPMLASYTLNHQILKRNQGIRLSHHSQWIPFDLHSPKWHTRSIFPWRI</sequence>
<dbReference type="GO" id="GO:0010945">
    <property type="term" value="F:coenzyme A diphosphatase activity"/>
    <property type="evidence" value="ECO:0007669"/>
    <property type="project" value="InterPro"/>
</dbReference>
<dbReference type="AlphaFoldDB" id="A0A0K6GI94"/>
<keyword evidence="3" id="KW-0479">Metal-binding</keyword>
<evidence type="ECO:0000256" key="4">
    <source>
        <dbReference type="ARBA" id="ARBA00022801"/>
    </source>
</evidence>
<keyword evidence="5" id="KW-0460">Magnesium</keyword>
<accession>A0A0K6GI94</accession>
<gene>
    <name evidence="7" type="ORF">RSOLAG22IIIB_02784</name>
</gene>
<keyword evidence="6" id="KW-0464">Manganese</keyword>
<organism evidence="7 8">
    <name type="scientific">Rhizoctonia solani</name>
    <dbReference type="NCBI Taxonomy" id="456999"/>
    <lineage>
        <taxon>Eukaryota</taxon>
        <taxon>Fungi</taxon>
        <taxon>Dikarya</taxon>
        <taxon>Basidiomycota</taxon>
        <taxon>Agaricomycotina</taxon>
        <taxon>Agaricomycetes</taxon>
        <taxon>Cantharellales</taxon>
        <taxon>Ceratobasidiaceae</taxon>
        <taxon>Rhizoctonia</taxon>
    </lineage>
</organism>
<comment type="cofactor">
    <cofactor evidence="1">
        <name>Mn(2+)</name>
        <dbReference type="ChEBI" id="CHEBI:29035"/>
    </cofactor>
</comment>
<dbReference type="SUPFAM" id="SSF55811">
    <property type="entry name" value="Nudix"/>
    <property type="match status" value="1"/>
</dbReference>
<proteinExistence type="predicted"/>
<dbReference type="PANTHER" id="PTHR12992:SF11">
    <property type="entry name" value="MITOCHONDRIAL COENZYME A DIPHOSPHATASE NUDT8"/>
    <property type="match status" value="1"/>
</dbReference>
<keyword evidence="8" id="KW-1185">Reference proteome</keyword>
<dbReference type="GO" id="GO:0046872">
    <property type="term" value="F:metal ion binding"/>
    <property type="evidence" value="ECO:0007669"/>
    <property type="project" value="UniProtKB-KW"/>
</dbReference>
<reference evidence="7 8" key="1">
    <citation type="submission" date="2015-07" db="EMBL/GenBank/DDBJ databases">
        <authorList>
            <person name="Noorani M."/>
        </authorList>
    </citation>
    <scope>NUCLEOTIDE SEQUENCE [LARGE SCALE GENOMIC DNA]</scope>
    <source>
        <strain evidence="7">BBA 69670</strain>
    </source>
</reference>
<dbReference type="Proteomes" id="UP000044841">
    <property type="component" value="Unassembled WGS sequence"/>
</dbReference>
<dbReference type="EMBL" id="CYGV01001955">
    <property type="protein sequence ID" value="CUA78166.1"/>
    <property type="molecule type" value="Genomic_DNA"/>
</dbReference>
<evidence type="ECO:0000256" key="6">
    <source>
        <dbReference type="ARBA" id="ARBA00023211"/>
    </source>
</evidence>
<evidence type="ECO:0000256" key="3">
    <source>
        <dbReference type="ARBA" id="ARBA00022723"/>
    </source>
</evidence>
<dbReference type="InterPro" id="IPR015797">
    <property type="entry name" value="NUDIX_hydrolase-like_dom_sf"/>
</dbReference>
<evidence type="ECO:0000313" key="7">
    <source>
        <dbReference type="EMBL" id="CUA78166.1"/>
    </source>
</evidence>
<evidence type="ECO:0000256" key="1">
    <source>
        <dbReference type="ARBA" id="ARBA00001936"/>
    </source>
</evidence>
<dbReference type="Gene3D" id="3.90.79.10">
    <property type="entry name" value="Nucleoside Triphosphate Pyrophosphohydrolase"/>
    <property type="match status" value="1"/>
</dbReference>
<dbReference type="InterPro" id="IPR045121">
    <property type="entry name" value="CoAse"/>
</dbReference>
<dbReference type="PANTHER" id="PTHR12992">
    <property type="entry name" value="NUDIX HYDROLASE"/>
    <property type="match status" value="1"/>
</dbReference>
<name>A0A0K6GI94_9AGAM</name>
<evidence type="ECO:0008006" key="9">
    <source>
        <dbReference type="Google" id="ProtNLM"/>
    </source>
</evidence>
<protein>
    <recommendedName>
        <fullName evidence="9">Nudix hydrolase domain-containing protein</fullName>
    </recommendedName>
</protein>